<dbReference type="GO" id="GO:0005829">
    <property type="term" value="C:cytosol"/>
    <property type="evidence" value="ECO:0007669"/>
    <property type="project" value="TreeGrafter"/>
</dbReference>
<gene>
    <name evidence="7" type="ORF">DQX05_02270</name>
</gene>
<proteinExistence type="predicted"/>
<dbReference type="PROSITE" id="PS51198">
    <property type="entry name" value="UVRD_HELICASE_ATP_BIND"/>
    <property type="match status" value="1"/>
</dbReference>
<dbReference type="RefSeq" id="WP_119790490.1">
    <property type="nucleotide sequence ID" value="NZ_QYZD01000001.1"/>
</dbReference>
<keyword evidence="3 5" id="KW-0347">Helicase</keyword>
<keyword evidence="4 5" id="KW-0067">ATP-binding</keyword>
<evidence type="ECO:0000313" key="7">
    <source>
        <dbReference type="EMBL" id="RJG26869.1"/>
    </source>
</evidence>
<dbReference type="PANTHER" id="PTHR11070">
    <property type="entry name" value="UVRD / RECB / PCRA DNA HELICASE FAMILY MEMBER"/>
    <property type="match status" value="1"/>
</dbReference>
<organism evidence="7 8">
    <name type="scientific">Paenibacillus thiaminolyticus</name>
    <name type="common">Bacillus thiaminolyticus</name>
    <dbReference type="NCBI Taxonomy" id="49283"/>
    <lineage>
        <taxon>Bacteria</taxon>
        <taxon>Bacillati</taxon>
        <taxon>Bacillota</taxon>
        <taxon>Bacilli</taxon>
        <taxon>Bacillales</taxon>
        <taxon>Paenibacillaceae</taxon>
        <taxon>Paenibacillus</taxon>
    </lineage>
</organism>
<dbReference type="InterPro" id="IPR027785">
    <property type="entry name" value="UvrD-like_helicase_C"/>
</dbReference>
<feature type="binding site" evidence="5">
    <location>
        <begin position="232"/>
        <end position="239"/>
    </location>
    <ligand>
        <name>ATP</name>
        <dbReference type="ChEBI" id="CHEBI:30616"/>
    </ligand>
</feature>
<dbReference type="SUPFAM" id="SSF52540">
    <property type="entry name" value="P-loop containing nucleoside triphosphate hydrolases"/>
    <property type="match status" value="1"/>
</dbReference>
<evidence type="ECO:0000256" key="5">
    <source>
        <dbReference type="PROSITE-ProRule" id="PRU00560"/>
    </source>
</evidence>
<dbReference type="EMBL" id="QYZD01000001">
    <property type="protein sequence ID" value="RJG26869.1"/>
    <property type="molecule type" value="Genomic_DNA"/>
</dbReference>
<dbReference type="Gene3D" id="3.40.50.300">
    <property type="entry name" value="P-loop containing nucleotide triphosphate hydrolases"/>
    <property type="match status" value="3"/>
</dbReference>
<dbReference type="InterPro" id="IPR027417">
    <property type="entry name" value="P-loop_NTPase"/>
</dbReference>
<dbReference type="GO" id="GO:0043138">
    <property type="term" value="F:3'-5' DNA helicase activity"/>
    <property type="evidence" value="ECO:0007669"/>
    <property type="project" value="TreeGrafter"/>
</dbReference>
<evidence type="ECO:0000313" key="8">
    <source>
        <dbReference type="Proteomes" id="UP000266177"/>
    </source>
</evidence>
<evidence type="ECO:0000259" key="6">
    <source>
        <dbReference type="PROSITE" id="PS51198"/>
    </source>
</evidence>
<evidence type="ECO:0000256" key="1">
    <source>
        <dbReference type="ARBA" id="ARBA00022741"/>
    </source>
</evidence>
<dbReference type="GO" id="GO:0000725">
    <property type="term" value="P:recombinational repair"/>
    <property type="evidence" value="ECO:0007669"/>
    <property type="project" value="TreeGrafter"/>
</dbReference>
<protein>
    <submittedName>
        <fullName evidence="7">Helicase</fullName>
    </submittedName>
</protein>
<dbReference type="GO" id="GO:0016787">
    <property type="term" value="F:hydrolase activity"/>
    <property type="evidence" value="ECO:0007669"/>
    <property type="project" value="UniProtKB-UniRule"/>
</dbReference>
<feature type="domain" description="UvrD-like helicase ATP-binding" evidence="6">
    <location>
        <begin position="211"/>
        <end position="620"/>
    </location>
</feature>
<dbReference type="GO" id="GO:0003677">
    <property type="term" value="F:DNA binding"/>
    <property type="evidence" value="ECO:0007669"/>
    <property type="project" value="InterPro"/>
</dbReference>
<dbReference type="PANTHER" id="PTHR11070:SF17">
    <property type="entry name" value="DNA HELICASE IV"/>
    <property type="match status" value="1"/>
</dbReference>
<dbReference type="NCBIfam" id="NF041464">
    <property type="entry name" value="HelD_BACSU"/>
    <property type="match status" value="1"/>
</dbReference>
<evidence type="ECO:0000256" key="2">
    <source>
        <dbReference type="ARBA" id="ARBA00022801"/>
    </source>
</evidence>
<dbReference type="InterPro" id="IPR048228">
    <property type="entry name" value="HelD_bacillota"/>
</dbReference>
<sequence>MDPNHREWQLEEARAVEVMEKIEQRIIPLQEEMGTVKREVVDIRREFWDDVKVNLDDANEAIETHASLKQQSEVLAERERRHLHAAQQLDVWKRMTQSPYFARIDFREEGEAEAERVYIGIGSFRDKDDNFLVYDWRAPVSSLYYDYSPGPAHYETPVGLLSGEMGLKRQFIITEGRFRGMFDTGLTIGDELLRQILSRPSSAHMKSIVGTIQREQNRIIRNEQKRLMVVTGPAGSGKTSTALQRIAYLLYRYRDTLQADEIVLFSPNPMFNRYVSTVLPELGERNMRQTTYQEYVEHRLADSFRLEHPAEQMEYALSAGEQPEYAARMEGIRYKAGASFFRLLGSYVERLGQEGMRFRDLRFQDRTFISGEAMLRHFYELDASLSIPNRLSQIAEWLRGELAAAARRERKSEWVEEEIELLDNEDYVMAFQELQRRQGYTEESFDDFDREREWLARQIVNERFKPLRADIKRFRFVDMPAIYTQLFSSPDFAASLAGEERLPERWAGICALTAERMNRGEMTVEDATPYLYLNECLEGFHTNTSIRHVFVDEGQDYGVFQLHFLKRLFPRARFTVLGDEDQAIYPHAEGAASVPLPALAEVFPAEEAESFQLTRSYRSTRPIMELARRIIPGGERIDTFEREGPAPTLTGLQDREELNSRVATRMRELLAAGHRNVALLCTTAQESREAYEALQDVVPLRLVHQETVTFEAGALVIPSYLAKGVEFDAVVLYNASDEGYGRESERKLLYVACTRAMHELHIYYMGRPSPWLEAALAGADEGQAEV</sequence>
<accession>A0A3A3GSX2</accession>
<dbReference type="AlphaFoldDB" id="A0A3A3GSX2"/>
<evidence type="ECO:0000256" key="4">
    <source>
        <dbReference type="ARBA" id="ARBA00022840"/>
    </source>
</evidence>
<evidence type="ECO:0000256" key="3">
    <source>
        <dbReference type="ARBA" id="ARBA00022806"/>
    </source>
</evidence>
<dbReference type="Pfam" id="PF13538">
    <property type="entry name" value="UvrD_C_2"/>
    <property type="match status" value="1"/>
</dbReference>
<dbReference type="OrthoDB" id="9787585at2"/>
<dbReference type="GO" id="GO:0005524">
    <property type="term" value="F:ATP binding"/>
    <property type="evidence" value="ECO:0007669"/>
    <property type="project" value="UniProtKB-UniRule"/>
</dbReference>
<keyword evidence="1 5" id="KW-0547">Nucleotide-binding</keyword>
<keyword evidence="2 5" id="KW-0378">Hydrolase</keyword>
<dbReference type="InterPro" id="IPR014016">
    <property type="entry name" value="UvrD-like_ATP-bd"/>
</dbReference>
<dbReference type="InterPro" id="IPR000212">
    <property type="entry name" value="DNA_helicase_UvrD/REP"/>
</dbReference>
<dbReference type="Proteomes" id="UP000266177">
    <property type="component" value="Unassembled WGS sequence"/>
</dbReference>
<reference evidence="7 8" key="1">
    <citation type="submission" date="2018-09" db="EMBL/GenBank/DDBJ databases">
        <title>Paenibacillus SK2017-BO5.</title>
        <authorList>
            <person name="Piskunova J.V."/>
            <person name="Dubiley S.A."/>
            <person name="Severinov K.V."/>
        </authorList>
    </citation>
    <scope>NUCLEOTIDE SEQUENCE [LARGE SCALE GENOMIC DNA]</scope>
    <source>
        <strain evidence="7 8">BO5</strain>
    </source>
</reference>
<comment type="caution">
    <text evidence="7">The sequence shown here is derived from an EMBL/GenBank/DDBJ whole genome shotgun (WGS) entry which is preliminary data.</text>
</comment>
<dbReference type="Pfam" id="PF00580">
    <property type="entry name" value="UvrD-helicase"/>
    <property type="match status" value="1"/>
</dbReference>
<name>A0A3A3GSX2_PANTH</name>